<name>A0A1B1YAF3_THEST</name>
<feature type="transmembrane region" description="Helical" evidence="1">
    <location>
        <begin position="12"/>
        <end position="31"/>
    </location>
</feature>
<dbReference type="EMBL" id="CP014672">
    <property type="protein sequence ID" value="ANW97732.1"/>
    <property type="molecule type" value="Genomic_DNA"/>
</dbReference>
<keyword evidence="1" id="KW-0812">Transmembrane</keyword>
<proteinExistence type="predicted"/>
<dbReference type="OrthoDB" id="1809805at2"/>
<dbReference type="Proteomes" id="UP000092971">
    <property type="component" value="Chromosome"/>
</dbReference>
<protein>
    <recommendedName>
        <fullName evidence="4">Holin</fullName>
    </recommendedName>
</protein>
<evidence type="ECO:0000313" key="2">
    <source>
        <dbReference type="EMBL" id="ANW97732.1"/>
    </source>
</evidence>
<dbReference type="AlphaFoldDB" id="A0A1B1YAF3"/>
<accession>A0A1B1YAF3</accession>
<keyword evidence="1" id="KW-1133">Transmembrane helix</keyword>
<reference evidence="2 3" key="1">
    <citation type="submission" date="2016-02" db="EMBL/GenBank/DDBJ databases">
        <title>Comparison of Clostridium stercorarium subspecies using comparative genomics and transcriptomics.</title>
        <authorList>
            <person name="Schellenberg J."/>
            <person name="Thallinger G."/>
            <person name="Levin D.B."/>
            <person name="Zhang X."/>
            <person name="Alvare G."/>
            <person name="Fristensky B."/>
            <person name="Sparling R."/>
        </authorList>
    </citation>
    <scope>NUCLEOTIDE SEQUENCE [LARGE SCALE GENOMIC DNA]</scope>
    <source>
        <strain evidence="2 3">DSM 2910</strain>
    </source>
</reference>
<keyword evidence="1" id="KW-0472">Membrane</keyword>
<evidence type="ECO:0000313" key="3">
    <source>
        <dbReference type="Proteomes" id="UP000092971"/>
    </source>
</evidence>
<sequence length="68" mass="7585">MSILKQKLTSRKFWVAVATAIFIILSEGLGWNIDSDLYWKIVTLALGYIFGEAAADIARTKSTDSFNN</sequence>
<evidence type="ECO:0000256" key="1">
    <source>
        <dbReference type="SAM" id="Phobius"/>
    </source>
</evidence>
<evidence type="ECO:0008006" key="4">
    <source>
        <dbReference type="Google" id="ProtNLM"/>
    </source>
</evidence>
<dbReference type="RefSeq" id="WP_065821275.1">
    <property type="nucleotide sequence ID" value="NZ_CP014672.1"/>
</dbReference>
<gene>
    <name evidence="2" type="ORF">CSTERTH_01135</name>
</gene>
<organism evidence="2 3">
    <name type="scientific">Thermoclostridium stercorarium subsp. thermolacticum DSM 2910</name>
    <dbReference type="NCBI Taxonomy" id="1121336"/>
    <lineage>
        <taxon>Bacteria</taxon>
        <taxon>Bacillati</taxon>
        <taxon>Bacillota</taxon>
        <taxon>Clostridia</taxon>
        <taxon>Eubacteriales</taxon>
        <taxon>Oscillospiraceae</taxon>
        <taxon>Thermoclostridium</taxon>
    </lineage>
</organism>